<feature type="domain" description="HTH cro/C1-type" evidence="3">
    <location>
        <begin position="7"/>
        <end position="61"/>
    </location>
</feature>
<gene>
    <name evidence="4" type="ordered locus">Clocel_3211</name>
</gene>
<dbReference type="HOGENOM" id="CLU_056925_0_0_9"/>
<keyword evidence="1" id="KW-0238">DNA-binding</keyword>
<dbReference type="Gene3D" id="1.10.260.40">
    <property type="entry name" value="lambda repressor-like DNA-binding domains"/>
    <property type="match status" value="1"/>
</dbReference>
<dbReference type="RefSeq" id="WP_010073281.1">
    <property type="nucleotide sequence ID" value="NC_014393.1"/>
</dbReference>
<dbReference type="eggNOG" id="COG1396">
    <property type="taxonomic scope" value="Bacteria"/>
</dbReference>
<dbReference type="Pfam" id="PF01381">
    <property type="entry name" value="HTH_3"/>
    <property type="match status" value="1"/>
</dbReference>
<evidence type="ECO:0000313" key="5">
    <source>
        <dbReference type="Proteomes" id="UP000002730"/>
    </source>
</evidence>
<protein>
    <submittedName>
        <fullName evidence="4">Helix-turn-helix domain protein</fullName>
    </submittedName>
</protein>
<feature type="coiled-coil region" evidence="2">
    <location>
        <begin position="233"/>
        <end position="288"/>
    </location>
</feature>
<dbReference type="GO" id="GO:0003677">
    <property type="term" value="F:DNA binding"/>
    <property type="evidence" value="ECO:0007669"/>
    <property type="project" value="UniProtKB-KW"/>
</dbReference>
<evidence type="ECO:0000256" key="2">
    <source>
        <dbReference type="SAM" id="Coils"/>
    </source>
</evidence>
<dbReference type="Proteomes" id="UP000002730">
    <property type="component" value="Chromosome"/>
</dbReference>
<name>D9SUE2_CLOC7</name>
<dbReference type="EMBL" id="CP002160">
    <property type="protein sequence ID" value="ADL52897.1"/>
    <property type="molecule type" value="Genomic_DNA"/>
</dbReference>
<organism evidence="4 5">
    <name type="scientific">Clostridium cellulovorans (strain ATCC 35296 / DSM 3052 / OCM 3 / 743B)</name>
    <dbReference type="NCBI Taxonomy" id="573061"/>
    <lineage>
        <taxon>Bacteria</taxon>
        <taxon>Bacillati</taxon>
        <taxon>Bacillota</taxon>
        <taxon>Clostridia</taxon>
        <taxon>Eubacteriales</taxon>
        <taxon>Clostridiaceae</taxon>
        <taxon>Clostridium</taxon>
    </lineage>
</organism>
<dbReference type="PANTHER" id="PTHR46558:SF11">
    <property type="entry name" value="HTH-TYPE TRANSCRIPTIONAL REGULATOR XRE"/>
    <property type="match status" value="1"/>
</dbReference>
<evidence type="ECO:0000313" key="4">
    <source>
        <dbReference type="EMBL" id="ADL52897.1"/>
    </source>
</evidence>
<dbReference type="InterPro" id="IPR001387">
    <property type="entry name" value="Cro/C1-type_HTH"/>
</dbReference>
<evidence type="ECO:0000259" key="3">
    <source>
        <dbReference type="PROSITE" id="PS50943"/>
    </source>
</evidence>
<dbReference type="CDD" id="cd00093">
    <property type="entry name" value="HTH_XRE"/>
    <property type="match status" value="1"/>
</dbReference>
<evidence type="ECO:0000256" key="1">
    <source>
        <dbReference type="ARBA" id="ARBA00023125"/>
    </source>
</evidence>
<keyword evidence="5" id="KW-1185">Reference proteome</keyword>
<dbReference type="InterPro" id="IPR010982">
    <property type="entry name" value="Lambda_DNA-bd_dom_sf"/>
</dbReference>
<dbReference type="OrthoDB" id="9812495at2"/>
<dbReference type="SMART" id="SM00530">
    <property type="entry name" value="HTH_XRE"/>
    <property type="match status" value="1"/>
</dbReference>
<reference evidence="4 5" key="1">
    <citation type="submission" date="2010-08" db="EMBL/GenBank/DDBJ databases">
        <title>Complete sequence of Clostridium cellulovorans 743B.</title>
        <authorList>
            <consortium name="US DOE Joint Genome Institute"/>
            <person name="Lucas S."/>
            <person name="Copeland A."/>
            <person name="Lapidus A."/>
            <person name="Cheng J.-F."/>
            <person name="Bruce D."/>
            <person name="Goodwin L."/>
            <person name="Pitluck S."/>
            <person name="Chertkov O."/>
            <person name="Detter J.C."/>
            <person name="Han C."/>
            <person name="Tapia R."/>
            <person name="Land M."/>
            <person name="Hauser L."/>
            <person name="Chang Y.-J."/>
            <person name="Jeffries C."/>
            <person name="Kyrpides N."/>
            <person name="Ivanova N."/>
            <person name="Mikhailova N."/>
            <person name="Hemme C.L."/>
            <person name="Woyke T."/>
        </authorList>
    </citation>
    <scope>NUCLEOTIDE SEQUENCE [LARGE SCALE GENOMIC DNA]</scope>
    <source>
        <strain evidence="5">ATCC 35296 / DSM 3052 / OCM 3 / 743B</strain>
    </source>
</reference>
<keyword evidence="2" id="KW-0175">Coiled coil</keyword>
<dbReference type="PROSITE" id="PS50943">
    <property type="entry name" value="HTH_CROC1"/>
    <property type="match status" value="1"/>
</dbReference>
<dbReference type="KEGG" id="ccb:Clocel_3211"/>
<dbReference type="AlphaFoldDB" id="D9SUE2"/>
<dbReference type="InterPro" id="IPR011990">
    <property type="entry name" value="TPR-like_helical_dom_sf"/>
</dbReference>
<sequence>MRIGEVIRNYRKKENLTQEQVANYLNITAPAVNKWESGMSYPDITLLAPLARVLKIDVNTLVAFDDELTDAEVKILTKGIGETASKEGFNKAFEKASDLIKQYLSCDELMYSISTVLRIYLLNPEIEEKDKYERKIIAWLELVAASSKEKTASMAKLDLAALYRERKEYEKAQELLDKIPELGLDTYKKIQQALLFESCKKIDEAYGVYEEILFSHAHEALGALAFIIELLLKENKLSEVEEYTERSKKLVEAFDLGSYRKFALDLSLAKEKQDKEKAIETIINMINEADSMDNGMKSKLYRHKKWIVTNSWSKEKYEILVKEALKKDKTLDFVKDDARIKFLLE</sequence>
<dbReference type="PANTHER" id="PTHR46558">
    <property type="entry name" value="TRACRIPTIONAL REGULATORY PROTEIN-RELATED-RELATED"/>
    <property type="match status" value="1"/>
</dbReference>
<dbReference type="STRING" id="573061.Clocel_3211"/>
<proteinExistence type="predicted"/>
<dbReference type="SUPFAM" id="SSF48452">
    <property type="entry name" value="TPR-like"/>
    <property type="match status" value="1"/>
</dbReference>
<accession>D9SUE2</accession>
<dbReference type="SUPFAM" id="SSF47413">
    <property type="entry name" value="lambda repressor-like DNA-binding domains"/>
    <property type="match status" value="1"/>
</dbReference>